<evidence type="ECO:0000313" key="3">
    <source>
        <dbReference type="Proteomes" id="UP000887013"/>
    </source>
</evidence>
<feature type="domain" description="Rhodanese" evidence="1">
    <location>
        <begin position="48"/>
        <end position="151"/>
    </location>
</feature>
<accession>A0A8X6UQQ7</accession>
<dbReference type="SUPFAM" id="SSF52821">
    <property type="entry name" value="Rhodanese/Cell cycle control phosphatase"/>
    <property type="match status" value="1"/>
</dbReference>
<dbReference type="InterPro" id="IPR036873">
    <property type="entry name" value="Rhodanese-like_dom_sf"/>
</dbReference>
<keyword evidence="3" id="KW-1185">Reference proteome</keyword>
<dbReference type="PANTHER" id="PTHR44086">
    <property type="entry name" value="THIOSULFATE SULFURTRANSFERASE RDL2, MITOCHONDRIAL-RELATED"/>
    <property type="match status" value="1"/>
</dbReference>
<comment type="caution">
    <text evidence="2">The sequence shown here is derived from an EMBL/GenBank/DDBJ whole genome shotgun (WGS) entry which is preliminary data.</text>
</comment>
<dbReference type="EMBL" id="BMAW01084345">
    <property type="protein sequence ID" value="GFU38219.1"/>
    <property type="molecule type" value="Genomic_DNA"/>
</dbReference>
<dbReference type="Gene3D" id="3.40.250.10">
    <property type="entry name" value="Rhodanese-like domain"/>
    <property type="match status" value="1"/>
</dbReference>
<dbReference type="AlphaFoldDB" id="A0A8X6UQQ7"/>
<name>A0A8X6UQQ7_NEPPI</name>
<reference evidence="2" key="1">
    <citation type="submission" date="2020-08" db="EMBL/GenBank/DDBJ databases">
        <title>Multicomponent nature underlies the extraordinary mechanical properties of spider dragline silk.</title>
        <authorList>
            <person name="Kono N."/>
            <person name="Nakamura H."/>
            <person name="Mori M."/>
            <person name="Yoshida Y."/>
            <person name="Ohtoshi R."/>
            <person name="Malay A.D."/>
            <person name="Moran D.A.P."/>
            <person name="Tomita M."/>
            <person name="Numata K."/>
            <person name="Arakawa K."/>
        </authorList>
    </citation>
    <scope>NUCLEOTIDE SEQUENCE</scope>
</reference>
<evidence type="ECO:0000313" key="2">
    <source>
        <dbReference type="EMBL" id="GFU38219.1"/>
    </source>
</evidence>
<proteinExistence type="predicted"/>
<evidence type="ECO:0000259" key="1">
    <source>
        <dbReference type="PROSITE" id="PS50206"/>
    </source>
</evidence>
<dbReference type="Pfam" id="PF00581">
    <property type="entry name" value="Rhodanese"/>
    <property type="match status" value="1"/>
</dbReference>
<gene>
    <name evidence="2" type="ORF">NPIL_423401</name>
</gene>
<sequence>MALRNFLHQITYRTNSLPHLQNLLRNYSSNMTGKLNIIEYENLKDKVLDGEITLIDVREPAELKDEGKIPKSINIPLGQIVDAFKMAESDFSYKYGVPKPDAEFDTFVLSCRSGKRATDAFQKLSSLGYSNMSVYSGSFQDWVKQGGPVEK</sequence>
<dbReference type="SMART" id="SM00450">
    <property type="entry name" value="RHOD"/>
    <property type="match status" value="1"/>
</dbReference>
<dbReference type="PROSITE" id="PS50206">
    <property type="entry name" value="RHODANESE_3"/>
    <property type="match status" value="1"/>
</dbReference>
<dbReference type="InterPro" id="IPR001763">
    <property type="entry name" value="Rhodanese-like_dom"/>
</dbReference>
<dbReference type="Proteomes" id="UP000887013">
    <property type="component" value="Unassembled WGS sequence"/>
</dbReference>
<organism evidence="2 3">
    <name type="scientific">Nephila pilipes</name>
    <name type="common">Giant wood spider</name>
    <name type="synonym">Nephila maculata</name>
    <dbReference type="NCBI Taxonomy" id="299642"/>
    <lineage>
        <taxon>Eukaryota</taxon>
        <taxon>Metazoa</taxon>
        <taxon>Ecdysozoa</taxon>
        <taxon>Arthropoda</taxon>
        <taxon>Chelicerata</taxon>
        <taxon>Arachnida</taxon>
        <taxon>Araneae</taxon>
        <taxon>Araneomorphae</taxon>
        <taxon>Entelegynae</taxon>
        <taxon>Araneoidea</taxon>
        <taxon>Nephilidae</taxon>
        <taxon>Nephila</taxon>
    </lineage>
</organism>
<dbReference type="PANTHER" id="PTHR44086:SF10">
    <property type="entry name" value="THIOSULFATE SULFURTRANSFERASE_RHODANESE-LIKE DOMAIN-CONTAINING PROTEIN 3"/>
    <property type="match status" value="1"/>
</dbReference>
<dbReference type="OrthoDB" id="566238at2759"/>
<protein>
    <recommendedName>
        <fullName evidence="1">Rhodanese domain-containing protein</fullName>
    </recommendedName>
</protein>